<feature type="region of interest" description="Disordered" evidence="1">
    <location>
        <begin position="69"/>
        <end position="88"/>
    </location>
</feature>
<evidence type="ECO:0000256" key="2">
    <source>
        <dbReference type="SAM" id="SignalP"/>
    </source>
</evidence>
<evidence type="ECO:0000313" key="4">
    <source>
        <dbReference type="EMBL" id="MBA8811938.1"/>
    </source>
</evidence>
<keyword evidence="2" id="KW-0732">Signal</keyword>
<dbReference type="AlphaFoldDB" id="A0A7W3JFJ7"/>
<organism evidence="4 6">
    <name type="scientific">Frigoribacterium faeni</name>
    <dbReference type="NCBI Taxonomy" id="145483"/>
    <lineage>
        <taxon>Bacteria</taxon>
        <taxon>Bacillati</taxon>
        <taxon>Actinomycetota</taxon>
        <taxon>Actinomycetes</taxon>
        <taxon>Micrococcales</taxon>
        <taxon>Microbacteriaceae</taxon>
        <taxon>Frigoribacterium</taxon>
    </lineage>
</organism>
<comment type="caution">
    <text evidence="4">The sequence shown here is derived from an EMBL/GenBank/DDBJ whole genome shotgun (WGS) entry which is preliminary data.</text>
</comment>
<name>A0A7W3JFJ7_9MICO</name>
<feature type="chain" id="PRO_5038949561" description="Sensor domain-containing protein" evidence="2">
    <location>
        <begin position="26"/>
        <end position="238"/>
    </location>
</feature>
<evidence type="ECO:0000313" key="6">
    <source>
        <dbReference type="Proteomes" id="UP000522688"/>
    </source>
</evidence>
<feature type="signal peptide" evidence="2">
    <location>
        <begin position="1"/>
        <end position="25"/>
    </location>
</feature>
<sequence>MQSTRTSFRLPFALAVGVASAVALAGCSTADEPSPTIGADDLAELLPTLDEVVAATDVDGAAGTWTLARSSSDAGTSSPSGVSADGGPADGDLGLCAMDFRSLTSDRSLPSATAVFTRDRQQFTTGVVSRDDADAYVDALRDELEGCPATTTAGVSGQESTFTLTPFEGRLVESGDSSAVCFTYAASFGGAPARGHACQVAQDDLVTLSWVASPTDREGLEADDFARLVDVATVAAAV</sequence>
<dbReference type="RefSeq" id="WP_146855853.1">
    <property type="nucleotide sequence ID" value="NZ_BAAAHR010000005.1"/>
</dbReference>
<reference evidence="3 5" key="1">
    <citation type="submission" date="2019-07" db="EMBL/GenBank/DDBJ databases">
        <title>Whole genome shotgun sequence of Frigoribacterium faeni NBRC 103066.</title>
        <authorList>
            <person name="Hosoyama A."/>
            <person name="Uohara A."/>
            <person name="Ohji S."/>
            <person name="Ichikawa N."/>
        </authorList>
    </citation>
    <scope>NUCLEOTIDE SEQUENCE [LARGE SCALE GENOMIC DNA]</scope>
    <source>
        <strain evidence="3 5">NBRC 103066</strain>
    </source>
</reference>
<reference evidence="4 6" key="2">
    <citation type="submission" date="2020-07" db="EMBL/GenBank/DDBJ databases">
        <title>Sequencing the genomes of 1000 actinobacteria strains.</title>
        <authorList>
            <person name="Klenk H.-P."/>
        </authorList>
    </citation>
    <scope>NUCLEOTIDE SEQUENCE [LARGE SCALE GENOMIC DNA]</scope>
    <source>
        <strain evidence="4 6">DSM 10309</strain>
    </source>
</reference>
<evidence type="ECO:0008006" key="7">
    <source>
        <dbReference type="Google" id="ProtNLM"/>
    </source>
</evidence>
<evidence type="ECO:0000313" key="3">
    <source>
        <dbReference type="EMBL" id="GEK83788.1"/>
    </source>
</evidence>
<dbReference type="EMBL" id="BJUV01000020">
    <property type="protein sequence ID" value="GEK83788.1"/>
    <property type="molecule type" value="Genomic_DNA"/>
</dbReference>
<evidence type="ECO:0000256" key="1">
    <source>
        <dbReference type="SAM" id="MobiDB-lite"/>
    </source>
</evidence>
<protein>
    <recommendedName>
        <fullName evidence="7">Sensor domain-containing protein</fullName>
    </recommendedName>
</protein>
<dbReference type="PROSITE" id="PS51257">
    <property type="entry name" value="PROKAR_LIPOPROTEIN"/>
    <property type="match status" value="1"/>
</dbReference>
<dbReference type="OrthoDB" id="9961209at2"/>
<accession>A0A7W3JFJ7</accession>
<evidence type="ECO:0000313" key="5">
    <source>
        <dbReference type="Proteomes" id="UP000321154"/>
    </source>
</evidence>
<gene>
    <name evidence="4" type="ORF">FB463_000162</name>
    <name evidence="3" type="ORF">FFA01_20970</name>
</gene>
<dbReference type="Proteomes" id="UP000321154">
    <property type="component" value="Unassembled WGS sequence"/>
</dbReference>
<keyword evidence="5" id="KW-1185">Reference proteome</keyword>
<dbReference type="Proteomes" id="UP000522688">
    <property type="component" value="Unassembled WGS sequence"/>
</dbReference>
<dbReference type="EMBL" id="JACGWW010000001">
    <property type="protein sequence ID" value="MBA8811938.1"/>
    <property type="molecule type" value="Genomic_DNA"/>
</dbReference>
<proteinExistence type="predicted"/>